<comment type="function">
    <text evidence="3 4">Together with the chaperonin GroEL, plays an essential role in assisting protein folding. The GroEL-GroES system forms a nano-cage that allows encapsulation of the non-native substrate proteins and provides a physical environment optimized to promote and accelerate protein folding. GroES binds to the apical surface of the GroEL ring, thereby capping the opening of the GroEL channel.</text>
</comment>
<comment type="subunit">
    <text evidence="3">Heptamer of 7 subunits arranged in a ring. Interacts with the chaperonin GroEL.</text>
</comment>
<accession>A0A1F5JE03</accession>
<gene>
    <name evidence="3" type="primary">groES</name>
    <name evidence="3" type="synonym">groS</name>
    <name evidence="5" type="ORF">A3C26_03110</name>
</gene>
<dbReference type="EMBL" id="MFCX01000002">
    <property type="protein sequence ID" value="OGE26881.1"/>
    <property type="molecule type" value="Genomic_DNA"/>
</dbReference>
<dbReference type="SMART" id="SM00883">
    <property type="entry name" value="Cpn10"/>
    <property type="match status" value="1"/>
</dbReference>
<dbReference type="InterPro" id="IPR037124">
    <property type="entry name" value="Chaperonin_GroES_sf"/>
</dbReference>
<keyword evidence="2 3" id="KW-0143">Chaperone</keyword>
<comment type="caution">
    <text evidence="5">The sequence shown here is derived from an EMBL/GenBank/DDBJ whole genome shotgun (WGS) entry which is preliminary data.</text>
</comment>
<dbReference type="Pfam" id="PF00166">
    <property type="entry name" value="Cpn10"/>
    <property type="match status" value="1"/>
</dbReference>
<evidence type="ECO:0000256" key="1">
    <source>
        <dbReference type="ARBA" id="ARBA00006975"/>
    </source>
</evidence>
<dbReference type="GO" id="GO:0044183">
    <property type="term" value="F:protein folding chaperone"/>
    <property type="evidence" value="ECO:0007669"/>
    <property type="project" value="InterPro"/>
</dbReference>
<evidence type="ECO:0000256" key="2">
    <source>
        <dbReference type="ARBA" id="ARBA00023186"/>
    </source>
</evidence>
<dbReference type="CDD" id="cd00320">
    <property type="entry name" value="cpn10"/>
    <property type="match status" value="1"/>
</dbReference>
<dbReference type="PRINTS" id="PR00297">
    <property type="entry name" value="CHAPERONIN10"/>
</dbReference>
<evidence type="ECO:0000256" key="3">
    <source>
        <dbReference type="HAMAP-Rule" id="MF_00580"/>
    </source>
</evidence>
<dbReference type="InterPro" id="IPR020818">
    <property type="entry name" value="Chaperonin_GroES"/>
</dbReference>
<comment type="subcellular location">
    <subcellularLocation>
        <location evidence="3">Cytoplasm</location>
    </subcellularLocation>
</comment>
<dbReference type="Proteomes" id="UP000177042">
    <property type="component" value="Unassembled WGS sequence"/>
</dbReference>
<dbReference type="GO" id="GO:0046872">
    <property type="term" value="F:metal ion binding"/>
    <property type="evidence" value="ECO:0007669"/>
    <property type="project" value="TreeGrafter"/>
</dbReference>
<dbReference type="FunFam" id="2.30.33.40:FF:000001">
    <property type="entry name" value="10 kDa chaperonin"/>
    <property type="match status" value="1"/>
</dbReference>
<reference evidence="5 6" key="1">
    <citation type="journal article" date="2016" name="Nat. Commun.">
        <title>Thousands of microbial genomes shed light on interconnected biogeochemical processes in an aquifer system.</title>
        <authorList>
            <person name="Anantharaman K."/>
            <person name="Brown C.T."/>
            <person name="Hug L.A."/>
            <person name="Sharon I."/>
            <person name="Castelle C.J."/>
            <person name="Probst A.J."/>
            <person name="Thomas B.C."/>
            <person name="Singh A."/>
            <person name="Wilkins M.J."/>
            <person name="Karaoz U."/>
            <person name="Brodie E.L."/>
            <person name="Williams K.H."/>
            <person name="Hubbard S.S."/>
            <person name="Banfield J.F."/>
        </authorList>
    </citation>
    <scope>NUCLEOTIDE SEQUENCE [LARGE SCALE GENOMIC DNA]</scope>
</reference>
<dbReference type="PANTHER" id="PTHR10772">
    <property type="entry name" value="10 KDA HEAT SHOCK PROTEIN"/>
    <property type="match status" value="1"/>
</dbReference>
<name>A0A1F5JE03_9BACT</name>
<dbReference type="HAMAP" id="MF_00580">
    <property type="entry name" value="CH10"/>
    <property type="match status" value="1"/>
</dbReference>
<evidence type="ECO:0000313" key="6">
    <source>
        <dbReference type="Proteomes" id="UP000177042"/>
    </source>
</evidence>
<dbReference type="GO" id="GO:0051082">
    <property type="term" value="F:unfolded protein binding"/>
    <property type="evidence" value="ECO:0007669"/>
    <property type="project" value="TreeGrafter"/>
</dbReference>
<dbReference type="Gene3D" id="2.30.33.40">
    <property type="entry name" value="GroES chaperonin"/>
    <property type="match status" value="1"/>
</dbReference>
<evidence type="ECO:0000313" key="5">
    <source>
        <dbReference type="EMBL" id="OGE26881.1"/>
    </source>
</evidence>
<proteinExistence type="inferred from homology"/>
<dbReference type="GO" id="GO:0051087">
    <property type="term" value="F:protein-folding chaperone binding"/>
    <property type="evidence" value="ECO:0007669"/>
    <property type="project" value="TreeGrafter"/>
</dbReference>
<sequence>MAKNKVNKTNKVSIKPLMGYVLVEPSEAETKTASGIILPESAQEKPAQGKVVACGDDLVLENGKVLKCPVQPGDNVVYKKWGGDEIKVSGVEYKLVKFDDLMAILE</sequence>
<comment type="similarity">
    <text evidence="1 3 4">Belongs to the GroES chaperonin family.</text>
</comment>
<dbReference type="GO" id="GO:0005737">
    <property type="term" value="C:cytoplasm"/>
    <property type="evidence" value="ECO:0007669"/>
    <property type="project" value="UniProtKB-SubCell"/>
</dbReference>
<keyword evidence="3" id="KW-0963">Cytoplasm</keyword>
<dbReference type="GO" id="GO:0005524">
    <property type="term" value="F:ATP binding"/>
    <property type="evidence" value="ECO:0007669"/>
    <property type="project" value="InterPro"/>
</dbReference>
<protein>
    <recommendedName>
        <fullName evidence="3">Co-chaperonin GroES</fullName>
    </recommendedName>
    <alternativeName>
        <fullName evidence="3">10 kDa chaperonin</fullName>
    </alternativeName>
    <alternativeName>
        <fullName evidence="3">Chaperonin-10</fullName>
        <shortName evidence="3">Cpn10</shortName>
    </alternativeName>
</protein>
<evidence type="ECO:0000256" key="4">
    <source>
        <dbReference type="RuleBase" id="RU000535"/>
    </source>
</evidence>
<dbReference type="SUPFAM" id="SSF50129">
    <property type="entry name" value="GroES-like"/>
    <property type="match status" value="1"/>
</dbReference>
<dbReference type="InterPro" id="IPR011032">
    <property type="entry name" value="GroES-like_sf"/>
</dbReference>
<dbReference type="AlphaFoldDB" id="A0A1F5JE03"/>
<dbReference type="PANTHER" id="PTHR10772:SF63">
    <property type="entry name" value="20 KDA CHAPERONIN, CHLOROPLASTIC"/>
    <property type="match status" value="1"/>
</dbReference>
<organism evidence="5 6">
    <name type="scientific">Candidatus Daviesbacteria bacterium RIFCSPHIGHO2_02_FULL_39_12</name>
    <dbReference type="NCBI Taxonomy" id="1797770"/>
    <lineage>
        <taxon>Bacteria</taxon>
        <taxon>Candidatus Daviesiibacteriota</taxon>
    </lineage>
</organism>